<feature type="region of interest" description="Disordered" evidence="4">
    <location>
        <begin position="1"/>
        <end position="104"/>
    </location>
</feature>
<protein>
    <submittedName>
        <fullName evidence="5">Uncharacterized protein</fullName>
    </submittedName>
</protein>
<dbReference type="GO" id="GO:0005829">
    <property type="term" value="C:cytosol"/>
    <property type="evidence" value="ECO:0007669"/>
    <property type="project" value="TreeGrafter"/>
</dbReference>
<dbReference type="GO" id="GO:0045505">
    <property type="term" value="F:dynein intermediate chain binding"/>
    <property type="evidence" value="ECO:0007669"/>
    <property type="project" value="TreeGrafter"/>
</dbReference>
<dbReference type="GO" id="GO:0072393">
    <property type="term" value="P:microtubule anchoring at microtubule organizing center"/>
    <property type="evidence" value="ECO:0007669"/>
    <property type="project" value="TreeGrafter"/>
</dbReference>
<dbReference type="GO" id="GO:0048260">
    <property type="term" value="P:positive regulation of receptor-mediated endocytosis"/>
    <property type="evidence" value="ECO:0007669"/>
    <property type="project" value="TreeGrafter"/>
</dbReference>
<dbReference type="Ensembl" id="ENSMUNT00000026493.1">
    <property type="protein sequence ID" value="ENSMUNP00000028088.1"/>
    <property type="gene ID" value="ENSMUNG00000018239.1"/>
</dbReference>
<feature type="compositionally biased region" description="Basic residues" evidence="4">
    <location>
        <begin position="25"/>
        <end position="46"/>
    </location>
</feature>
<dbReference type="GO" id="GO:0008093">
    <property type="term" value="F:cytoskeletal anchor activity"/>
    <property type="evidence" value="ECO:0007669"/>
    <property type="project" value="InterPro"/>
</dbReference>
<dbReference type="GO" id="GO:0034452">
    <property type="term" value="F:dynactin binding"/>
    <property type="evidence" value="ECO:0007669"/>
    <property type="project" value="TreeGrafter"/>
</dbReference>
<reference evidence="5" key="3">
    <citation type="submission" date="2025-09" db="UniProtKB">
        <authorList>
            <consortium name="Ensembl"/>
        </authorList>
    </citation>
    <scope>IDENTIFICATION</scope>
</reference>
<dbReference type="PANTHER" id="PTHR31233:SF3">
    <property type="entry name" value="PROTEIN BICAUDAL D HOMOLOG 1"/>
    <property type="match status" value="1"/>
</dbReference>
<feature type="coiled-coil region" evidence="3">
    <location>
        <begin position="110"/>
        <end position="186"/>
    </location>
</feature>
<evidence type="ECO:0000313" key="5">
    <source>
        <dbReference type="Ensembl" id="ENSMUNP00000028088.1"/>
    </source>
</evidence>
<comment type="similarity">
    <text evidence="1">Belongs to the BicD family.</text>
</comment>
<keyword evidence="6" id="KW-1185">Reference proteome</keyword>
<dbReference type="GO" id="GO:0070507">
    <property type="term" value="P:regulation of microtubule cytoskeleton organization"/>
    <property type="evidence" value="ECO:0007669"/>
    <property type="project" value="TreeGrafter"/>
</dbReference>
<dbReference type="Proteomes" id="UP000694405">
    <property type="component" value="Chromosome 5"/>
</dbReference>
<evidence type="ECO:0000256" key="3">
    <source>
        <dbReference type="SAM" id="Coils"/>
    </source>
</evidence>
<evidence type="ECO:0000256" key="1">
    <source>
        <dbReference type="ARBA" id="ARBA00010061"/>
    </source>
</evidence>
<keyword evidence="2 3" id="KW-0175">Coiled coil</keyword>
<organism evidence="5 6">
    <name type="scientific">Melopsittacus undulatus</name>
    <name type="common">Budgerigar</name>
    <name type="synonym">Psittacus undulatus</name>
    <dbReference type="NCBI Taxonomy" id="13146"/>
    <lineage>
        <taxon>Eukaryota</taxon>
        <taxon>Metazoa</taxon>
        <taxon>Chordata</taxon>
        <taxon>Craniata</taxon>
        <taxon>Vertebrata</taxon>
        <taxon>Euteleostomi</taxon>
        <taxon>Archelosauria</taxon>
        <taxon>Archosauria</taxon>
        <taxon>Dinosauria</taxon>
        <taxon>Saurischia</taxon>
        <taxon>Theropoda</taxon>
        <taxon>Coelurosauria</taxon>
        <taxon>Aves</taxon>
        <taxon>Neognathae</taxon>
        <taxon>Neoaves</taxon>
        <taxon>Telluraves</taxon>
        <taxon>Australaves</taxon>
        <taxon>Psittaciformes</taxon>
        <taxon>Psittaculidae</taxon>
        <taxon>Melopsittacus</taxon>
    </lineage>
</organism>
<dbReference type="GO" id="GO:0070840">
    <property type="term" value="F:dynein complex binding"/>
    <property type="evidence" value="ECO:0007669"/>
    <property type="project" value="InterPro"/>
</dbReference>
<dbReference type="GO" id="GO:0005794">
    <property type="term" value="C:Golgi apparatus"/>
    <property type="evidence" value="ECO:0007669"/>
    <property type="project" value="TreeGrafter"/>
</dbReference>
<evidence type="ECO:0000256" key="2">
    <source>
        <dbReference type="ARBA" id="ARBA00023054"/>
    </source>
</evidence>
<evidence type="ECO:0000313" key="6">
    <source>
        <dbReference type="Proteomes" id="UP000694405"/>
    </source>
</evidence>
<dbReference type="PANTHER" id="PTHR31233">
    <property type="entry name" value="BICAUDAL D FAMILY MEMBER"/>
    <property type="match status" value="1"/>
</dbReference>
<evidence type="ECO:0000256" key="4">
    <source>
        <dbReference type="SAM" id="MobiDB-lite"/>
    </source>
</evidence>
<proteinExistence type="inferred from homology"/>
<accession>A0A8V5G7H6</accession>
<feature type="compositionally biased region" description="Low complexity" evidence="4">
    <location>
        <begin position="47"/>
        <end position="58"/>
    </location>
</feature>
<name>A0A8V5G7H6_MELUD</name>
<feature type="compositionally biased region" description="Basic residues" evidence="4">
    <location>
        <begin position="63"/>
        <end position="75"/>
    </location>
</feature>
<dbReference type="InterPro" id="IPR018477">
    <property type="entry name" value="BICD"/>
</dbReference>
<sequence>GRCTRRPGLQRAAACRGSGGSPPGRPRHPRGYRRAGGRRVRPRRLRGGAAAAGRPFPALGGGCRRRPGPHLHPHLLHPQAGGPGAGAAPRPRPPPGCLRRRGSAGGAMAAEEVLQGADHYKSEIERLTRELSETTHEKIQAAEYGLVVLEEKLTLKQQYDELEAEYDGLKQELEQLKEVNELCLRLGSMSRRVEKKNKSMFNEKNK</sequence>
<reference evidence="5" key="1">
    <citation type="submission" date="2020-03" db="EMBL/GenBank/DDBJ databases">
        <title>Melopsittacus undulatus (budgerigar) genome, bMelUnd1, maternal haplotype with Z.</title>
        <authorList>
            <person name="Gedman G."/>
            <person name="Mountcastle J."/>
            <person name="Haase B."/>
            <person name="Formenti G."/>
            <person name="Wright T."/>
            <person name="Apodaca J."/>
            <person name="Pelan S."/>
            <person name="Chow W."/>
            <person name="Rhie A."/>
            <person name="Howe K."/>
            <person name="Fedrigo O."/>
            <person name="Jarvis E.D."/>
        </authorList>
    </citation>
    <scope>NUCLEOTIDE SEQUENCE [LARGE SCALE GENOMIC DNA]</scope>
</reference>
<reference evidence="5" key="2">
    <citation type="submission" date="2025-08" db="UniProtKB">
        <authorList>
            <consortium name="Ensembl"/>
        </authorList>
    </citation>
    <scope>IDENTIFICATION</scope>
</reference>
<dbReference type="AlphaFoldDB" id="A0A8V5G7H6"/>